<protein>
    <submittedName>
        <fullName evidence="2">Nucleotidyltransferase-like protein</fullName>
    </submittedName>
</protein>
<dbReference type="GO" id="GO:0016740">
    <property type="term" value="F:transferase activity"/>
    <property type="evidence" value="ECO:0007669"/>
    <property type="project" value="UniProtKB-KW"/>
</dbReference>
<reference evidence="2 3" key="1">
    <citation type="submission" date="2018-07" db="EMBL/GenBank/DDBJ databases">
        <title>Genomic Encyclopedia of Type Strains, Phase III (KMG-III): the genomes of soil and plant-associated and newly described type strains.</title>
        <authorList>
            <person name="Whitman W."/>
        </authorList>
    </citation>
    <scope>NUCLEOTIDE SEQUENCE [LARGE SCALE GENOMIC DNA]</scope>
    <source>
        <strain evidence="2 3">CECT 7287</strain>
    </source>
</reference>
<proteinExistence type="predicted"/>
<dbReference type="AlphaFoldDB" id="A0A3D9HT27"/>
<dbReference type="OrthoDB" id="9803106at2"/>
<keyword evidence="2" id="KW-0808">Transferase</keyword>
<dbReference type="EMBL" id="QRDZ01000057">
    <property type="protein sequence ID" value="RED52653.1"/>
    <property type="molecule type" value="Genomic_DNA"/>
</dbReference>
<evidence type="ECO:0000313" key="2">
    <source>
        <dbReference type="EMBL" id="RED52653.1"/>
    </source>
</evidence>
<evidence type="ECO:0000313" key="3">
    <source>
        <dbReference type="Proteomes" id="UP000256977"/>
    </source>
</evidence>
<dbReference type="InterPro" id="IPR052930">
    <property type="entry name" value="TA_antitoxin_MntA"/>
</dbReference>
<dbReference type="Proteomes" id="UP000256977">
    <property type="component" value="Unassembled WGS sequence"/>
</dbReference>
<sequence length="105" mass="11685">MLNLPESIMERIISILSKERNVEKVILFGSRARGDARSNSDIDLALIGDNIPLSLHTKLRDNVGLYSLDIVRMNELDDELLLESINKDGILLYSRDEAAALAPHG</sequence>
<gene>
    <name evidence="2" type="ORF">DFP98_15712</name>
</gene>
<name>A0A3D9HT27_9BACL</name>
<dbReference type="CDD" id="cd05403">
    <property type="entry name" value="NT_KNTase_like"/>
    <property type="match status" value="1"/>
</dbReference>
<dbReference type="PANTHER" id="PTHR43852">
    <property type="entry name" value="NUCLEOTIDYLTRANSFERASE"/>
    <property type="match status" value="1"/>
</dbReference>
<accession>A0A3D9HT27</accession>
<dbReference type="InterPro" id="IPR041633">
    <property type="entry name" value="Polbeta"/>
</dbReference>
<dbReference type="PANTHER" id="PTHR43852:SF2">
    <property type="entry name" value="PROTEIN ADENYLYLTRANSFERASE MNTA"/>
    <property type="match status" value="1"/>
</dbReference>
<dbReference type="Gene3D" id="3.30.460.10">
    <property type="entry name" value="Beta Polymerase, domain 2"/>
    <property type="match status" value="1"/>
</dbReference>
<comment type="caution">
    <text evidence="2">The sequence shown here is derived from an EMBL/GenBank/DDBJ whole genome shotgun (WGS) entry which is preliminary data.</text>
</comment>
<dbReference type="InterPro" id="IPR043519">
    <property type="entry name" value="NT_sf"/>
</dbReference>
<keyword evidence="3" id="KW-1185">Reference proteome</keyword>
<evidence type="ECO:0000259" key="1">
    <source>
        <dbReference type="Pfam" id="PF18765"/>
    </source>
</evidence>
<dbReference type="Pfam" id="PF18765">
    <property type="entry name" value="Polbeta"/>
    <property type="match status" value="1"/>
</dbReference>
<dbReference type="SUPFAM" id="SSF81301">
    <property type="entry name" value="Nucleotidyltransferase"/>
    <property type="match status" value="1"/>
</dbReference>
<organism evidence="2 3">
    <name type="scientific">Cohnella phaseoli</name>
    <dbReference type="NCBI Taxonomy" id="456490"/>
    <lineage>
        <taxon>Bacteria</taxon>
        <taxon>Bacillati</taxon>
        <taxon>Bacillota</taxon>
        <taxon>Bacilli</taxon>
        <taxon>Bacillales</taxon>
        <taxon>Paenibacillaceae</taxon>
        <taxon>Cohnella</taxon>
    </lineage>
</organism>
<dbReference type="RefSeq" id="WP_116065765.1">
    <property type="nucleotide sequence ID" value="NZ_QRDZ01000057.1"/>
</dbReference>
<feature type="domain" description="Polymerase beta nucleotidyltransferase" evidence="1">
    <location>
        <begin position="10"/>
        <end position="97"/>
    </location>
</feature>